<dbReference type="Pfam" id="PF08565">
    <property type="entry name" value="CDC37_M"/>
    <property type="match status" value="1"/>
</dbReference>
<dbReference type="GO" id="GO:0051082">
    <property type="term" value="F:unfolded protein binding"/>
    <property type="evidence" value="ECO:0007669"/>
    <property type="project" value="TreeGrafter"/>
</dbReference>
<feature type="domain" description="Cdc37 Hsp90 binding" evidence="8">
    <location>
        <begin position="205"/>
        <end position="393"/>
    </location>
</feature>
<protein>
    <recommendedName>
        <fullName evidence="5">Hsp90 chaperone protein kinase-targeting subunit</fullName>
    </recommendedName>
</protein>
<evidence type="ECO:0000259" key="7">
    <source>
        <dbReference type="SMART" id="SM01069"/>
    </source>
</evidence>
<sequence>MPVDYSKWDALELSDDSDIEVHPNVDKRSFIRAKQHQIHQQRQQNKQQIETLKYERIVNDALLKRISALLDALKAHADQAGVGPGQRNPAEVAFQAVMQSAAALDPKDDQPPPRPAGVHGAEEPLPTYTKMMATLLDQVNKALDEKKVGSEERYGAVVAEVEEHLKKVTDLQSELLAKLDELEREESRKITSESIHAGFDSSHINKSTSGPPPSAAGAARGGKQGSSMELLNPNYQLDSSGALKAAPVTAARAGDNEDDDEDGELSASALARQFAAVKSTDYRASLQFLGAHPEILVEKETDGLLVLAFDAQLDGRDDVARNCVHQALLIQYCRALGRDGVALFFKRIMTPGHQAQGVFHKDVQETYARIRTRAREINAQRAKDKAEGKNTEEVEQIQLQAVEPGTVINIQIPVADSQDPAEQEARAIFNGFKPAMKKALETGNLDEVNKVLGKMDVGEAEELVNQLSAAGILSVEELIDATTEQGKEHLQQLKREAAASADASTKVAEEVEEETGVAVSKYADPE</sequence>
<dbReference type="PANTHER" id="PTHR12800">
    <property type="entry name" value="CDC37-RELATED"/>
    <property type="match status" value="1"/>
</dbReference>
<evidence type="ECO:0000259" key="8">
    <source>
        <dbReference type="SMART" id="SM01070"/>
    </source>
</evidence>
<dbReference type="Pfam" id="PF03234">
    <property type="entry name" value="CDC37_N"/>
    <property type="match status" value="1"/>
</dbReference>
<name>A0AAD9I351_9PEZI</name>
<dbReference type="InterPro" id="IPR013874">
    <property type="entry name" value="Cdc37_Hsp90-bd"/>
</dbReference>
<proteinExistence type="inferred from homology"/>
<dbReference type="Proteomes" id="UP001217918">
    <property type="component" value="Unassembled WGS sequence"/>
</dbReference>
<gene>
    <name evidence="10" type="ORF">P8C59_004649</name>
</gene>
<comment type="similarity">
    <text evidence="2">Belongs to the CDC37 family.</text>
</comment>
<dbReference type="PANTHER" id="PTHR12800:SF4">
    <property type="entry name" value="HSP90 CO-CHAPERONE CDC37"/>
    <property type="match status" value="1"/>
</dbReference>
<evidence type="ECO:0000256" key="2">
    <source>
        <dbReference type="ARBA" id="ARBA00006222"/>
    </source>
</evidence>
<reference evidence="10" key="1">
    <citation type="journal article" date="2023" name="Mol. Plant Microbe Interact.">
        <title>Elucidating the Obligate Nature and Biological Capacity of an Invasive Fungal Corn Pathogen.</title>
        <authorList>
            <person name="MacCready J.S."/>
            <person name="Roggenkamp E.M."/>
            <person name="Gdanetz K."/>
            <person name="Chilvers M.I."/>
        </authorList>
    </citation>
    <scope>NUCLEOTIDE SEQUENCE</scope>
    <source>
        <strain evidence="10">PM02</strain>
    </source>
</reference>
<dbReference type="SMART" id="SM01070">
    <property type="entry name" value="CDC37_M"/>
    <property type="match status" value="1"/>
</dbReference>
<dbReference type="SUPFAM" id="SSF101391">
    <property type="entry name" value="Hsp90 co-chaperone CDC37"/>
    <property type="match status" value="1"/>
</dbReference>
<dbReference type="GO" id="GO:0005737">
    <property type="term" value="C:cytoplasm"/>
    <property type="evidence" value="ECO:0007669"/>
    <property type="project" value="UniProtKB-SubCell"/>
</dbReference>
<dbReference type="InterPro" id="IPR013873">
    <property type="entry name" value="Cdc37_C"/>
</dbReference>
<dbReference type="GO" id="GO:0019901">
    <property type="term" value="F:protein kinase binding"/>
    <property type="evidence" value="ECO:0007669"/>
    <property type="project" value="InterPro"/>
</dbReference>
<feature type="domain" description="Cdc37 C-terminal" evidence="7">
    <location>
        <begin position="410"/>
        <end position="509"/>
    </location>
</feature>
<keyword evidence="4" id="KW-0143">Chaperone</keyword>
<keyword evidence="11" id="KW-1185">Reference proteome</keyword>
<evidence type="ECO:0000256" key="4">
    <source>
        <dbReference type="ARBA" id="ARBA00023186"/>
    </source>
</evidence>
<evidence type="ECO:0000256" key="5">
    <source>
        <dbReference type="ARBA" id="ARBA00031396"/>
    </source>
</evidence>
<feature type="region of interest" description="Disordered" evidence="6">
    <location>
        <begin position="103"/>
        <end position="125"/>
    </location>
</feature>
<dbReference type="InterPro" id="IPR038189">
    <property type="entry name" value="Cdc37_Hsp90-bd_sf"/>
</dbReference>
<dbReference type="GO" id="GO:0006457">
    <property type="term" value="P:protein folding"/>
    <property type="evidence" value="ECO:0007669"/>
    <property type="project" value="TreeGrafter"/>
</dbReference>
<dbReference type="InterPro" id="IPR013855">
    <property type="entry name" value="Cdc37_N_dom"/>
</dbReference>
<dbReference type="SMART" id="SM01071">
    <property type="entry name" value="CDC37_N"/>
    <property type="match status" value="1"/>
</dbReference>
<dbReference type="GO" id="GO:0050821">
    <property type="term" value="P:protein stabilization"/>
    <property type="evidence" value="ECO:0007669"/>
    <property type="project" value="TreeGrafter"/>
</dbReference>
<dbReference type="Pfam" id="PF08564">
    <property type="entry name" value="CDC37_C"/>
    <property type="match status" value="1"/>
</dbReference>
<dbReference type="GO" id="GO:0051087">
    <property type="term" value="F:protein-folding chaperone binding"/>
    <property type="evidence" value="ECO:0007669"/>
    <property type="project" value="TreeGrafter"/>
</dbReference>
<evidence type="ECO:0000256" key="3">
    <source>
        <dbReference type="ARBA" id="ARBA00022490"/>
    </source>
</evidence>
<feature type="region of interest" description="Disordered" evidence="6">
    <location>
        <begin position="183"/>
        <end position="233"/>
    </location>
</feature>
<dbReference type="GO" id="GO:0031072">
    <property type="term" value="F:heat shock protein binding"/>
    <property type="evidence" value="ECO:0007669"/>
    <property type="project" value="TreeGrafter"/>
</dbReference>
<dbReference type="SMART" id="SM01069">
    <property type="entry name" value="CDC37_C"/>
    <property type="match status" value="1"/>
</dbReference>
<dbReference type="InterPro" id="IPR004918">
    <property type="entry name" value="Cdc37"/>
</dbReference>
<evidence type="ECO:0000313" key="10">
    <source>
        <dbReference type="EMBL" id="KAK2070123.1"/>
    </source>
</evidence>
<dbReference type="EMBL" id="JAQQPM010000003">
    <property type="protein sequence ID" value="KAK2070123.1"/>
    <property type="molecule type" value="Genomic_DNA"/>
</dbReference>
<dbReference type="FunFam" id="1.20.58.610:FF:000002">
    <property type="entry name" value="Hsp90 co-chaperone Cdc37, putative"/>
    <property type="match status" value="1"/>
</dbReference>
<feature type="domain" description="Cdc37 N-terminal" evidence="9">
    <location>
        <begin position="2"/>
        <end position="202"/>
    </location>
</feature>
<evidence type="ECO:0000259" key="9">
    <source>
        <dbReference type="SMART" id="SM01071"/>
    </source>
</evidence>
<feature type="region of interest" description="Disordered" evidence="6">
    <location>
        <begin position="489"/>
        <end position="526"/>
    </location>
</feature>
<organism evidence="10 11">
    <name type="scientific">Phyllachora maydis</name>
    <dbReference type="NCBI Taxonomy" id="1825666"/>
    <lineage>
        <taxon>Eukaryota</taxon>
        <taxon>Fungi</taxon>
        <taxon>Dikarya</taxon>
        <taxon>Ascomycota</taxon>
        <taxon>Pezizomycotina</taxon>
        <taxon>Sordariomycetes</taxon>
        <taxon>Sordariomycetidae</taxon>
        <taxon>Phyllachorales</taxon>
        <taxon>Phyllachoraceae</taxon>
        <taxon>Phyllachora</taxon>
    </lineage>
</organism>
<comment type="subcellular location">
    <subcellularLocation>
        <location evidence="1">Cytoplasm</location>
    </subcellularLocation>
</comment>
<evidence type="ECO:0000256" key="6">
    <source>
        <dbReference type="SAM" id="MobiDB-lite"/>
    </source>
</evidence>
<comment type="caution">
    <text evidence="10">The sequence shown here is derived from an EMBL/GenBank/DDBJ whole genome shotgun (WGS) entry which is preliminary data.</text>
</comment>
<keyword evidence="3" id="KW-0963">Cytoplasm</keyword>
<evidence type="ECO:0000313" key="11">
    <source>
        <dbReference type="Proteomes" id="UP001217918"/>
    </source>
</evidence>
<dbReference type="AlphaFoldDB" id="A0AAD9I351"/>
<evidence type="ECO:0000256" key="1">
    <source>
        <dbReference type="ARBA" id="ARBA00004496"/>
    </source>
</evidence>
<dbReference type="Gene3D" id="1.20.58.610">
    <property type="entry name" value="Cdc37, Hsp90 binding domain"/>
    <property type="match status" value="1"/>
</dbReference>
<accession>A0AAD9I351</accession>